<dbReference type="Gramene" id="Pp3c18_10320V3.1">
    <property type="protein sequence ID" value="Pp3c18_10320V3.1"/>
    <property type="gene ID" value="Pp3c18_10320"/>
</dbReference>
<dbReference type="AlphaFoldDB" id="A0A2K1J0K2"/>
<gene>
    <name evidence="1" type="ORF">PHYPA_022955</name>
</gene>
<proteinExistence type="predicted"/>
<sequence>MDAERQTPPCLINILNHNLEVSLKVAIALLKLASGESMRMIGEMFGIFDSIVSKVVRRFLKSLITYEKTT</sequence>
<dbReference type="InParanoid" id="A0A2K1J0K2"/>
<accession>A0A2K1J0K2</accession>
<organism evidence="1">
    <name type="scientific">Physcomitrium patens</name>
    <name type="common">Spreading-leaved earth moss</name>
    <name type="synonym">Physcomitrella patens</name>
    <dbReference type="NCBI Taxonomy" id="3218"/>
    <lineage>
        <taxon>Eukaryota</taxon>
        <taxon>Viridiplantae</taxon>
        <taxon>Streptophyta</taxon>
        <taxon>Embryophyta</taxon>
        <taxon>Bryophyta</taxon>
        <taxon>Bryophytina</taxon>
        <taxon>Bryopsida</taxon>
        <taxon>Funariidae</taxon>
        <taxon>Funariales</taxon>
        <taxon>Funariaceae</taxon>
        <taxon>Physcomitrium</taxon>
    </lineage>
</organism>
<protein>
    <recommendedName>
        <fullName evidence="4">Transposase Helix-turn-helix domain-containing protein</fullName>
    </recommendedName>
</protein>
<evidence type="ECO:0000313" key="3">
    <source>
        <dbReference type="Proteomes" id="UP000006727"/>
    </source>
</evidence>
<evidence type="ECO:0000313" key="1">
    <source>
        <dbReference type="EMBL" id="PNR35056.1"/>
    </source>
</evidence>
<dbReference type="Proteomes" id="UP000006727">
    <property type="component" value="Chromosome 18"/>
</dbReference>
<reference evidence="1 3" key="2">
    <citation type="journal article" date="2018" name="Plant J.">
        <title>The Physcomitrella patens chromosome-scale assembly reveals moss genome structure and evolution.</title>
        <authorList>
            <person name="Lang D."/>
            <person name="Ullrich K.K."/>
            <person name="Murat F."/>
            <person name="Fuchs J."/>
            <person name="Jenkins J."/>
            <person name="Haas F.B."/>
            <person name="Piednoel M."/>
            <person name="Gundlach H."/>
            <person name="Van Bel M."/>
            <person name="Meyberg R."/>
            <person name="Vives C."/>
            <person name="Morata J."/>
            <person name="Symeonidi A."/>
            <person name="Hiss M."/>
            <person name="Muchero W."/>
            <person name="Kamisugi Y."/>
            <person name="Saleh O."/>
            <person name="Blanc G."/>
            <person name="Decker E.L."/>
            <person name="van Gessel N."/>
            <person name="Grimwood J."/>
            <person name="Hayes R.D."/>
            <person name="Graham S.W."/>
            <person name="Gunter L.E."/>
            <person name="McDaniel S.F."/>
            <person name="Hoernstein S.N.W."/>
            <person name="Larsson A."/>
            <person name="Li F.W."/>
            <person name="Perroud P.F."/>
            <person name="Phillips J."/>
            <person name="Ranjan P."/>
            <person name="Rokshar D.S."/>
            <person name="Rothfels C.J."/>
            <person name="Schneider L."/>
            <person name="Shu S."/>
            <person name="Stevenson D.W."/>
            <person name="Thummler F."/>
            <person name="Tillich M."/>
            <person name="Villarreal Aguilar J.C."/>
            <person name="Widiez T."/>
            <person name="Wong G.K."/>
            <person name="Wymore A."/>
            <person name="Zhang Y."/>
            <person name="Zimmer A.D."/>
            <person name="Quatrano R.S."/>
            <person name="Mayer K.F.X."/>
            <person name="Goodstein D."/>
            <person name="Casacuberta J.M."/>
            <person name="Vandepoele K."/>
            <person name="Reski R."/>
            <person name="Cuming A.C."/>
            <person name="Tuskan G.A."/>
            <person name="Maumus F."/>
            <person name="Salse J."/>
            <person name="Schmutz J."/>
            <person name="Rensing S.A."/>
        </authorList>
    </citation>
    <scope>NUCLEOTIDE SEQUENCE [LARGE SCALE GENOMIC DNA]</scope>
    <source>
        <strain evidence="2 3">cv. Gransden 2004</strain>
    </source>
</reference>
<reference evidence="2" key="3">
    <citation type="submission" date="2020-12" db="UniProtKB">
        <authorList>
            <consortium name="EnsemblPlants"/>
        </authorList>
    </citation>
    <scope>IDENTIFICATION</scope>
</reference>
<dbReference type="EnsemblPlants" id="Pp3c18_10320V3.1">
    <property type="protein sequence ID" value="Pp3c18_10320V3.1"/>
    <property type="gene ID" value="Pp3c18_10320"/>
</dbReference>
<name>A0A2K1J0K2_PHYPA</name>
<reference evidence="1 3" key="1">
    <citation type="journal article" date="2008" name="Science">
        <title>The Physcomitrella genome reveals evolutionary insights into the conquest of land by plants.</title>
        <authorList>
            <person name="Rensing S."/>
            <person name="Lang D."/>
            <person name="Zimmer A."/>
            <person name="Terry A."/>
            <person name="Salamov A."/>
            <person name="Shapiro H."/>
            <person name="Nishiyama T."/>
            <person name="Perroud P.-F."/>
            <person name="Lindquist E."/>
            <person name="Kamisugi Y."/>
            <person name="Tanahashi T."/>
            <person name="Sakakibara K."/>
            <person name="Fujita T."/>
            <person name="Oishi K."/>
            <person name="Shin-I T."/>
            <person name="Kuroki Y."/>
            <person name="Toyoda A."/>
            <person name="Suzuki Y."/>
            <person name="Hashimoto A."/>
            <person name="Yamaguchi K."/>
            <person name="Sugano A."/>
            <person name="Kohara Y."/>
            <person name="Fujiyama A."/>
            <person name="Anterola A."/>
            <person name="Aoki S."/>
            <person name="Ashton N."/>
            <person name="Barbazuk W.B."/>
            <person name="Barker E."/>
            <person name="Bennetzen J."/>
            <person name="Bezanilla M."/>
            <person name="Blankenship R."/>
            <person name="Cho S.H."/>
            <person name="Dutcher S."/>
            <person name="Estelle M."/>
            <person name="Fawcett J.A."/>
            <person name="Gundlach H."/>
            <person name="Hanada K."/>
            <person name="Heyl A."/>
            <person name="Hicks K.A."/>
            <person name="Hugh J."/>
            <person name="Lohr M."/>
            <person name="Mayer K."/>
            <person name="Melkozernov A."/>
            <person name="Murata T."/>
            <person name="Nelson D."/>
            <person name="Pils B."/>
            <person name="Prigge M."/>
            <person name="Reiss B."/>
            <person name="Renner T."/>
            <person name="Rombauts S."/>
            <person name="Rushton P."/>
            <person name="Sanderfoot A."/>
            <person name="Schween G."/>
            <person name="Shiu S.-H."/>
            <person name="Stueber K."/>
            <person name="Theodoulou F.L."/>
            <person name="Tu H."/>
            <person name="Van de Peer Y."/>
            <person name="Verrier P.J."/>
            <person name="Waters E."/>
            <person name="Wood A."/>
            <person name="Yang L."/>
            <person name="Cove D."/>
            <person name="Cuming A."/>
            <person name="Hasebe M."/>
            <person name="Lucas S."/>
            <person name="Mishler D.B."/>
            <person name="Reski R."/>
            <person name="Grigoriev I."/>
            <person name="Quatrano R.S."/>
            <person name="Boore J.L."/>
        </authorList>
    </citation>
    <scope>NUCLEOTIDE SEQUENCE [LARGE SCALE GENOMIC DNA]</scope>
    <source>
        <strain evidence="2 3">cv. Gransden 2004</strain>
    </source>
</reference>
<dbReference type="EMBL" id="ABEU02000018">
    <property type="protein sequence ID" value="PNR35056.1"/>
    <property type="molecule type" value="Genomic_DNA"/>
</dbReference>
<evidence type="ECO:0008006" key="4">
    <source>
        <dbReference type="Google" id="ProtNLM"/>
    </source>
</evidence>
<keyword evidence="3" id="KW-1185">Reference proteome</keyword>
<evidence type="ECO:0000313" key="2">
    <source>
        <dbReference type="EnsemblPlants" id="Pp3c18_10320V3.1"/>
    </source>
</evidence>